<evidence type="ECO:0000313" key="2">
    <source>
        <dbReference type="EMBL" id="GLW89409.1"/>
    </source>
</evidence>
<proteinExistence type="predicted"/>
<evidence type="ECO:0000256" key="1">
    <source>
        <dbReference type="SAM" id="MobiDB-lite"/>
    </source>
</evidence>
<keyword evidence="3" id="KW-1185">Reference proteome</keyword>
<reference evidence="2" key="1">
    <citation type="submission" date="2023-02" db="EMBL/GenBank/DDBJ databases">
        <title>Actinokineospora globicatena NBRC 15670.</title>
        <authorList>
            <person name="Ichikawa N."/>
            <person name="Sato H."/>
            <person name="Tonouchi N."/>
        </authorList>
    </citation>
    <scope>NUCLEOTIDE SEQUENCE</scope>
    <source>
        <strain evidence="2">NBRC 15670</strain>
    </source>
</reference>
<accession>A0A9W6QJ15</accession>
<dbReference type="AlphaFoldDB" id="A0A9W6QJ15"/>
<sequence length="110" mass="11880">MIVSRDGADDLSPQRYPSPFPPVELRAEDTGHTEVVVPKAGVYAEPDPGTRLVIKQQGEVVTYPRAVGVVLGTDNERYRIVCTPTRTASGYAFMRADALAPADDEGYAIS</sequence>
<name>A0A9W6QJ15_9PSEU</name>
<dbReference type="Proteomes" id="UP001165042">
    <property type="component" value="Unassembled WGS sequence"/>
</dbReference>
<comment type="caution">
    <text evidence="2">The sequence shown here is derived from an EMBL/GenBank/DDBJ whole genome shotgun (WGS) entry which is preliminary data.</text>
</comment>
<feature type="region of interest" description="Disordered" evidence="1">
    <location>
        <begin position="1"/>
        <end position="25"/>
    </location>
</feature>
<evidence type="ECO:0000313" key="3">
    <source>
        <dbReference type="Proteomes" id="UP001165042"/>
    </source>
</evidence>
<protein>
    <submittedName>
        <fullName evidence="2">Uncharacterized protein</fullName>
    </submittedName>
</protein>
<organism evidence="2 3">
    <name type="scientific">Actinokineospora globicatena</name>
    <dbReference type="NCBI Taxonomy" id="103729"/>
    <lineage>
        <taxon>Bacteria</taxon>
        <taxon>Bacillati</taxon>
        <taxon>Actinomycetota</taxon>
        <taxon>Actinomycetes</taxon>
        <taxon>Pseudonocardiales</taxon>
        <taxon>Pseudonocardiaceae</taxon>
        <taxon>Actinokineospora</taxon>
    </lineage>
</organism>
<gene>
    <name evidence="2" type="ORF">Aglo03_02250</name>
</gene>
<dbReference type="RefSeq" id="WP_285606694.1">
    <property type="nucleotide sequence ID" value="NZ_BSSD01000001.1"/>
</dbReference>
<dbReference type="EMBL" id="BSSD01000001">
    <property type="protein sequence ID" value="GLW89409.1"/>
    <property type="molecule type" value="Genomic_DNA"/>
</dbReference>